<comment type="caution">
    <text evidence="3">The sequence shown here is derived from an EMBL/GenBank/DDBJ whole genome shotgun (WGS) entry which is preliminary data.</text>
</comment>
<dbReference type="EMBL" id="WEKT01000007">
    <property type="protein sequence ID" value="MZI92792.1"/>
    <property type="molecule type" value="Genomic_DNA"/>
</dbReference>
<name>A0A7X4LJ00_9VIBR</name>
<dbReference type="Proteomes" id="UP000462621">
    <property type="component" value="Unassembled WGS sequence"/>
</dbReference>
<evidence type="ECO:0000313" key="4">
    <source>
        <dbReference type="Proteomes" id="UP000462621"/>
    </source>
</evidence>
<sequence>MAQFIDRRLNGKNKSAVNRQRFLRRYKEQIKESVADAVNRRSITNTESGEDVSIPNRDIKEPVFHQGKGGERERVHPGNDQFIRGDKIERPKGGQGGGGSGEGDASADGEGEDDFVFQISKDEYLDLLFEDLELPNLEKNQVNKITEWKTHRAGYNTAGVPSNIAIVRSLQQSLARRTAMTAGKRRMMNELEEELERIKHSEPAQLLEEKRLKAEIDELRKKIQGVPFIDTFDLRFKNYERRPIPSSQAVMFCLMDVSGSMDQATKDIAKRFYVLLYLFLTRKYENVEVVFIRHHTQAKEVDEHEFFYSQETGGTIVSSALKLMQEIIEKRYPVNEWNIYAAQASDGDNWADDSPRCKELLSENILMSCRYYAYIEITRRSHQTLWHEYEKLQESFGNFAIKNIRGVDDIYPVFRELFHKETA</sequence>
<organism evidence="3 4">
    <name type="scientific">Vibrio eleionomae</name>
    <dbReference type="NCBI Taxonomy" id="2653505"/>
    <lineage>
        <taxon>Bacteria</taxon>
        <taxon>Pseudomonadati</taxon>
        <taxon>Pseudomonadota</taxon>
        <taxon>Gammaproteobacteria</taxon>
        <taxon>Vibrionales</taxon>
        <taxon>Vibrionaceae</taxon>
        <taxon>Vibrio</taxon>
    </lineage>
</organism>
<dbReference type="NCBIfam" id="NF003707">
    <property type="entry name" value="PRK05325.1-2"/>
    <property type="match status" value="1"/>
</dbReference>
<evidence type="ECO:0000313" key="3">
    <source>
        <dbReference type="EMBL" id="MZI92792.1"/>
    </source>
</evidence>
<feature type="compositionally biased region" description="Basic and acidic residues" evidence="2">
    <location>
        <begin position="57"/>
        <end position="92"/>
    </location>
</feature>
<protein>
    <recommendedName>
        <fullName evidence="1">UPF0229 protein F9817_06245</fullName>
    </recommendedName>
</protein>
<dbReference type="RefSeq" id="WP_161154091.1">
    <property type="nucleotide sequence ID" value="NZ_WEKT01000007.1"/>
</dbReference>
<keyword evidence="4" id="KW-1185">Reference proteome</keyword>
<proteinExistence type="inferred from homology"/>
<dbReference type="NCBIfam" id="NF003708">
    <property type="entry name" value="PRK05325.1-3"/>
    <property type="match status" value="1"/>
</dbReference>
<evidence type="ECO:0000256" key="2">
    <source>
        <dbReference type="SAM" id="MobiDB-lite"/>
    </source>
</evidence>
<feature type="compositionally biased region" description="Gly residues" evidence="2">
    <location>
        <begin position="93"/>
        <end position="102"/>
    </location>
</feature>
<reference evidence="3 4" key="1">
    <citation type="submission" date="2019-10" db="EMBL/GenBank/DDBJ databases">
        <title>Vibrio sp. nov. isolated from a shrimp pond.</title>
        <authorList>
            <person name="Gomez-Gil B."/>
            <person name="Enciso-Ibarra J."/>
            <person name="Enciso-Ibarra K."/>
            <person name="Bolan-Mejia C."/>
        </authorList>
    </citation>
    <scope>NUCLEOTIDE SEQUENCE [LARGE SCALE GENOMIC DNA]</scope>
    <source>
        <strain evidence="3 4">CAIM 722</strain>
    </source>
</reference>
<dbReference type="InterPro" id="IPR006698">
    <property type="entry name" value="UPF0229"/>
</dbReference>
<accession>A0A7X4LJ00</accession>
<dbReference type="HAMAP" id="MF_01232">
    <property type="entry name" value="UPF0229"/>
    <property type="match status" value="1"/>
</dbReference>
<dbReference type="PANTHER" id="PTHR30510">
    <property type="entry name" value="UPF0229 PROTEIN YEAH"/>
    <property type="match status" value="1"/>
</dbReference>
<dbReference type="Pfam" id="PF04285">
    <property type="entry name" value="DUF444"/>
    <property type="match status" value="1"/>
</dbReference>
<gene>
    <name evidence="3" type="ORF">F9817_06245</name>
</gene>
<evidence type="ECO:0000256" key="1">
    <source>
        <dbReference type="HAMAP-Rule" id="MF_01232"/>
    </source>
</evidence>
<dbReference type="AlphaFoldDB" id="A0A7X4LJ00"/>
<dbReference type="PANTHER" id="PTHR30510:SF2">
    <property type="entry name" value="UPF0229 PROTEIN YEAH"/>
    <property type="match status" value="1"/>
</dbReference>
<feature type="region of interest" description="Disordered" evidence="2">
    <location>
        <begin position="46"/>
        <end position="111"/>
    </location>
</feature>
<comment type="similarity">
    <text evidence="1">Belongs to the UPF0229 family.</text>
</comment>